<dbReference type="InterPro" id="IPR045584">
    <property type="entry name" value="Pilin-like"/>
</dbReference>
<name>K9EB18_9LACT</name>
<dbReference type="HOGENOM" id="CLU_091705_9_3_9"/>
<keyword evidence="4" id="KW-0488">Methylation</keyword>
<evidence type="ECO:0000256" key="2">
    <source>
        <dbReference type="ARBA" id="ARBA00004241"/>
    </source>
</evidence>
<dbReference type="GO" id="GO:0030420">
    <property type="term" value="P:establishment of competence for transformation"/>
    <property type="evidence" value="ECO:0007669"/>
    <property type="project" value="UniProtKB-KW"/>
</dbReference>
<evidence type="ECO:0000256" key="6">
    <source>
        <dbReference type="ARBA" id="ARBA00022989"/>
    </source>
</evidence>
<evidence type="ECO:0000256" key="3">
    <source>
        <dbReference type="ARBA" id="ARBA00022475"/>
    </source>
</evidence>
<comment type="similarity">
    <text evidence="9">Belongs to the ComGC family.</text>
</comment>
<keyword evidence="7 10" id="KW-0472">Membrane</keyword>
<keyword evidence="6 10" id="KW-1133">Transmembrane helix</keyword>
<dbReference type="Proteomes" id="UP000009875">
    <property type="component" value="Unassembled WGS sequence"/>
</dbReference>
<dbReference type="STRING" id="883081.HMPREF9698_01247"/>
<organism evidence="11 12">
    <name type="scientific">Alloiococcus otitis ATCC 51267</name>
    <dbReference type="NCBI Taxonomy" id="883081"/>
    <lineage>
        <taxon>Bacteria</taxon>
        <taxon>Bacillati</taxon>
        <taxon>Bacillota</taxon>
        <taxon>Bacilli</taxon>
        <taxon>Lactobacillales</taxon>
        <taxon>Carnobacteriaceae</taxon>
        <taxon>Alloiococcus</taxon>
    </lineage>
</organism>
<sequence>MKKFMKNIIHKIKDSRAFTLLEMAIVLFIISALLLIIIPNIGSHRDTASETGNKALQTVVDTQADLFEMEQGRRPADIADLESASYLTQAQASQAQEAGIKISR</sequence>
<dbReference type="NCBIfam" id="NF040999">
    <property type="entry name" value="pilin_ComGC"/>
    <property type="match status" value="1"/>
</dbReference>
<evidence type="ECO:0000313" key="11">
    <source>
        <dbReference type="EMBL" id="EKU93051.1"/>
    </source>
</evidence>
<dbReference type="Pfam" id="PF07963">
    <property type="entry name" value="N_methyl"/>
    <property type="match status" value="1"/>
</dbReference>
<evidence type="ECO:0000256" key="10">
    <source>
        <dbReference type="SAM" id="Phobius"/>
    </source>
</evidence>
<feature type="transmembrane region" description="Helical" evidence="10">
    <location>
        <begin position="20"/>
        <end position="38"/>
    </location>
</feature>
<accession>K9EB18</accession>
<keyword evidence="3" id="KW-1003">Cell membrane</keyword>
<gene>
    <name evidence="11" type="ORF">HMPREF9698_01247</name>
</gene>
<reference evidence="11 12" key="1">
    <citation type="submission" date="2012-09" db="EMBL/GenBank/DDBJ databases">
        <title>The Genome Sequence of Alloiococcus otitis ATCC 51267.</title>
        <authorList>
            <consortium name="The Broad Institute Genome Sequencing Platform"/>
            <person name="Earl A."/>
            <person name="Ward D."/>
            <person name="Feldgarden M."/>
            <person name="Gevers D."/>
            <person name="Huys G."/>
            <person name="Walker B."/>
            <person name="Young S.K."/>
            <person name="Zeng Q."/>
            <person name="Gargeya S."/>
            <person name="Fitzgerald M."/>
            <person name="Haas B."/>
            <person name="Abouelleil A."/>
            <person name="Alvarado L."/>
            <person name="Arachchi H.M."/>
            <person name="Berlin A.M."/>
            <person name="Chapman S.B."/>
            <person name="Goldberg J."/>
            <person name="Griggs A."/>
            <person name="Gujja S."/>
            <person name="Hansen M."/>
            <person name="Howarth C."/>
            <person name="Imamovic A."/>
            <person name="Larimer J."/>
            <person name="McCowen C."/>
            <person name="Montmayeur A."/>
            <person name="Murphy C."/>
            <person name="Neiman D."/>
            <person name="Pearson M."/>
            <person name="Priest M."/>
            <person name="Roberts A."/>
            <person name="Saif S."/>
            <person name="Shea T."/>
            <person name="Sisk P."/>
            <person name="Sykes S."/>
            <person name="Wortman J."/>
            <person name="Nusbaum C."/>
            <person name="Birren B."/>
        </authorList>
    </citation>
    <scope>NUCLEOTIDE SEQUENCE [LARGE SCALE GENOMIC DNA]</scope>
    <source>
        <strain evidence="11 12">ATCC 51267</strain>
    </source>
</reference>
<dbReference type="OrthoDB" id="2248894at2"/>
<dbReference type="GO" id="GO:0005886">
    <property type="term" value="C:plasma membrane"/>
    <property type="evidence" value="ECO:0007669"/>
    <property type="project" value="UniProtKB-SubCell"/>
</dbReference>
<evidence type="ECO:0000256" key="7">
    <source>
        <dbReference type="ARBA" id="ARBA00023136"/>
    </source>
</evidence>
<dbReference type="PIRSF" id="PIRSF029928">
    <property type="entry name" value="Late_competence_ComGC"/>
    <property type="match status" value="1"/>
</dbReference>
<dbReference type="GO" id="GO:0009986">
    <property type="term" value="C:cell surface"/>
    <property type="evidence" value="ECO:0007669"/>
    <property type="project" value="UniProtKB-SubCell"/>
</dbReference>
<keyword evidence="8" id="KW-0178">Competence</keyword>
<dbReference type="eggNOG" id="COG4537">
    <property type="taxonomic scope" value="Bacteria"/>
</dbReference>
<evidence type="ECO:0000256" key="4">
    <source>
        <dbReference type="ARBA" id="ARBA00022481"/>
    </source>
</evidence>
<evidence type="ECO:0000256" key="1">
    <source>
        <dbReference type="ARBA" id="ARBA00004162"/>
    </source>
</evidence>
<keyword evidence="5 10" id="KW-0812">Transmembrane</keyword>
<dbReference type="InterPro" id="IPR012902">
    <property type="entry name" value="N_methyl_site"/>
</dbReference>
<comment type="caution">
    <text evidence="11">The sequence shown here is derived from an EMBL/GenBank/DDBJ whole genome shotgun (WGS) entry which is preliminary data.</text>
</comment>
<keyword evidence="12" id="KW-1185">Reference proteome</keyword>
<evidence type="ECO:0000256" key="5">
    <source>
        <dbReference type="ARBA" id="ARBA00022692"/>
    </source>
</evidence>
<proteinExistence type="inferred from homology"/>
<protein>
    <submittedName>
        <fullName evidence="11">Prepilin-type N-terminal cleavage/methylation domain-containing protein</fullName>
    </submittedName>
</protein>
<dbReference type="RefSeq" id="WP_003778838.1">
    <property type="nucleotide sequence ID" value="NZ_JH992961.1"/>
</dbReference>
<evidence type="ECO:0000313" key="12">
    <source>
        <dbReference type="Proteomes" id="UP000009875"/>
    </source>
</evidence>
<dbReference type="SUPFAM" id="SSF54523">
    <property type="entry name" value="Pili subunits"/>
    <property type="match status" value="1"/>
</dbReference>
<comment type="subcellular location">
    <subcellularLocation>
        <location evidence="1">Cell membrane</location>
        <topology evidence="1">Single-pass membrane protein</topology>
    </subcellularLocation>
    <subcellularLocation>
        <location evidence="2">Cell surface</location>
    </subcellularLocation>
</comment>
<dbReference type="NCBIfam" id="TIGR02532">
    <property type="entry name" value="IV_pilin_GFxxxE"/>
    <property type="match status" value="1"/>
</dbReference>
<dbReference type="InterPro" id="IPR016940">
    <property type="entry name" value="ComGC"/>
</dbReference>
<dbReference type="EMBL" id="AGXA01000027">
    <property type="protein sequence ID" value="EKU93051.1"/>
    <property type="molecule type" value="Genomic_DNA"/>
</dbReference>
<evidence type="ECO:0000256" key="8">
    <source>
        <dbReference type="ARBA" id="ARBA00023287"/>
    </source>
</evidence>
<dbReference type="AlphaFoldDB" id="K9EB18"/>
<evidence type="ECO:0000256" key="9">
    <source>
        <dbReference type="ARBA" id="ARBA00043982"/>
    </source>
</evidence>
<dbReference type="Gene3D" id="3.30.700.10">
    <property type="entry name" value="Glycoprotein, Type 4 Pilin"/>
    <property type="match status" value="1"/>
</dbReference>